<comment type="caution">
    <text evidence="8">The sequence shown here is derived from an EMBL/GenBank/DDBJ whole genome shotgun (WGS) entry which is preliminary data.</text>
</comment>
<dbReference type="InterPro" id="IPR044862">
    <property type="entry name" value="Pro_4_hyd_alph_FE2OG_OXY"/>
</dbReference>
<keyword evidence="6" id="KW-0408">Iron</keyword>
<dbReference type="GO" id="GO:0031543">
    <property type="term" value="F:peptidyl-proline dioxygenase activity"/>
    <property type="evidence" value="ECO:0007669"/>
    <property type="project" value="TreeGrafter"/>
</dbReference>
<evidence type="ECO:0000259" key="7">
    <source>
        <dbReference type="PROSITE" id="PS51471"/>
    </source>
</evidence>
<keyword evidence="4" id="KW-0223">Dioxygenase</keyword>
<evidence type="ECO:0000256" key="6">
    <source>
        <dbReference type="ARBA" id="ARBA00023004"/>
    </source>
</evidence>
<comment type="cofactor">
    <cofactor evidence="1">
        <name>L-ascorbate</name>
        <dbReference type="ChEBI" id="CHEBI:38290"/>
    </cofactor>
</comment>
<dbReference type="AlphaFoldDB" id="A0A4R8M0X4"/>
<dbReference type="GO" id="GO:0008198">
    <property type="term" value="F:ferrous iron binding"/>
    <property type="evidence" value="ECO:0007669"/>
    <property type="project" value="TreeGrafter"/>
</dbReference>
<gene>
    <name evidence="8" type="ORF">BX592_101216</name>
</gene>
<dbReference type="Pfam" id="PF13640">
    <property type="entry name" value="2OG-FeII_Oxy_3"/>
    <property type="match status" value="1"/>
</dbReference>
<name>A0A4R8M0X4_9BURK</name>
<reference evidence="8 9" key="1">
    <citation type="submission" date="2019-03" db="EMBL/GenBank/DDBJ databases">
        <title>Genomic Encyclopedia of Type Strains, Phase III (KMG-III): the genomes of soil and plant-associated and newly described type strains.</title>
        <authorList>
            <person name="Whitman W."/>
        </authorList>
    </citation>
    <scope>NUCLEOTIDE SEQUENCE [LARGE SCALE GENOMIC DNA]</scope>
    <source>
        <strain evidence="8 9">LMG 29544</strain>
    </source>
</reference>
<dbReference type="OrthoDB" id="9783171at2"/>
<dbReference type="GO" id="GO:0031418">
    <property type="term" value="F:L-ascorbic acid binding"/>
    <property type="evidence" value="ECO:0007669"/>
    <property type="project" value="UniProtKB-KW"/>
</dbReference>
<dbReference type="SMART" id="SM00702">
    <property type="entry name" value="P4Hc"/>
    <property type="match status" value="1"/>
</dbReference>
<keyword evidence="3" id="KW-0847">Vitamin C</keyword>
<dbReference type="PANTHER" id="PTHR12907">
    <property type="entry name" value="EGL NINE HOMOLOG-RELATED"/>
    <property type="match status" value="1"/>
</dbReference>
<feature type="domain" description="Fe2OG dioxygenase" evidence="7">
    <location>
        <begin position="107"/>
        <end position="204"/>
    </location>
</feature>
<evidence type="ECO:0000256" key="4">
    <source>
        <dbReference type="ARBA" id="ARBA00022964"/>
    </source>
</evidence>
<dbReference type="PANTHER" id="PTHR12907:SF26">
    <property type="entry name" value="HIF PROLYL HYDROXYLASE, ISOFORM C"/>
    <property type="match status" value="1"/>
</dbReference>
<dbReference type="GO" id="GO:0071456">
    <property type="term" value="P:cellular response to hypoxia"/>
    <property type="evidence" value="ECO:0007669"/>
    <property type="project" value="TreeGrafter"/>
</dbReference>
<keyword evidence="2" id="KW-0479">Metal-binding</keyword>
<dbReference type="EMBL" id="SORE01000001">
    <property type="protein sequence ID" value="TDY54760.1"/>
    <property type="molecule type" value="Genomic_DNA"/>
</dbReference>
<proteinExistence type="predicted"/>
<dbReference type="InterPro" id="IPR006620">
    <property type="entry name" value="Pro_4_hyd_alph"/>
</dbReference>
<evidence type="ECO:0000313" key="9">
    <source>
        <dbReference type="Proteomes" id="UP000295509"/>
    </source>
</evidence>
<evidence type="ECO:0000256" key="2">
    <source>
        <dbReference type="ARBA" id="ARBA00022723"/>
    </source>
</evidence>
<evidence type="ECO:0000256" key="5">
    <source>
        <dbReference type="ARBA" id="ARBA00023002"/>
    </source>
</evidence>
<protein>
    <submittedName>
        <fullName evidence="8">SM-20-related protein</fullName>
    </submittedName>
</protein>
<dbReference type="RefSeq" id="WP_134189782.1">
    <property type="nucleotide sequence ID" value="NZ_JBHLUW010000027.1"/>
</dbReference>
<evidence type="ECO:0000313" key="8">
    <source>
        <dbReference type="EMBL" id="TDY54760.1"/>
    </source>
</evidence>
<keyword evidence="9" id="KW-1185">Reference proteome</keyword>
<evidence type="ECO:0000256" key="1">
    <source>
        <dbReference type="ARBA" id="ARBA00001961"/>
    </source>
</evidence>
<dbReference type="Proteomes" id="UP000295509">
    <property type="component" value="Unassembled WGS sequence"/>
</dbReference>
<organism evidence="8 9">
    <name type="scientific">Paraburkholderia rhizosphaerae</name>
    <dbReference type="NCBI Taxonomy" id="480658"/>
    <lineage>
        <taxon>Bacteria</taxon>
        <taxon>Pseudomonadati</taxon>
        <taxon>Pseudomonadota</taxon>
        <taxon>Betaproteobacteria</taxon>
        <taxon>Burkholderiales</taxon>
        <taxon>Burkholderiaceae</taxon>
        <taxon>Paraburkholderia</taxon>
    </lineage>
</organism>
<sequence>MRVDVDARVVKPYCAIADDIHAQGWSEQPHFLSTALTHALEAECRALAGAGALQPAQVGRGAARMCKLDVRGDCIRWIKPGQSTVCDAYLAEIDALRRALNRELCAGLDEFEGHFAWYAPGTFYVRHRDRFRSDDSRVVTVIAYLNDTWSAEQGGALRLHVDDGGTRDIEPAGGRIVVFLSADIEHEVLPATRERISLTGWFTRRRR</sequence>
<keyword evidence="5" id="KW-0560">Oxidoreductase</keyword>
<dbReference type="InterPro" id="IPR051559">
    <property type="entry name" value="HIF_prolyl_hydroxylases"/>
</dbReference>
<dbReference type="PROSITE" id="PS51471">
    <property type="entry name" value="FE2OG_OXY"/>
    <property type="match status" value="1"/>
</dbReference>
<dbReference type="Gene3D" id="2.60.120.620">
    <property type="entry name" value="q2cbj1_9rhob like domain"/>
    <property type="match status" value="1"/>
</dbReference>
<accession>A0A4R8M0X4</accession>
<evidence type="ECO:0000256" key="3">
    <source>
        <dbReference type="ARBA" id="ARBA00022896"/>
    </source>
</evidence>
<dbReference type="InterPro" id="IPR005123">
    <property type="entry name" value="Oxoglu/Fe-dep_dioxygenase_dom"/>
</dbReference>